<dbReference type="SUPFAM" id="SSF109709">
    <property type="entry name" value="KorB DNA-binding domain-like"/>
    <property type="match status" value="1"/>
</dbReference>
<proteinExistence type="predicted"/>
<protein>
    <submittedName>
        <fullName evidence="2">RepB plasmid partitioning protein</fullName>
    </submittedName>
</protein>
<dbReference type="AlphaFoldDB" id="A0A2W7QVZ8"/>
<keyword evidence="3" id="KW-1185">Reference proteome</keyword>
<organism evidence="2 3">
    <name type="scientific">Roseinatronobacter thiooxidans</name>
    <dbReference type="NCBI Taxonomy" id="121821"/>
    <lineage>
        <taxon>Bacteria</taxon>
        <taxon>Pseudomonadati</taxon>
        <taxon>Pseudomonadota</taxon>
        <taxon>Alphaproteobacteria</taxon>
        <taxon>Rhodobacterales</taxon>
        <taxon>Paracoccaceae</taxon>
        <taxon>Roseinatronobacter</taxon>
    </lineage>
</organism>
<evidence type="ECO:0000313" key="3">
    <source>
        <dbReference type="Proteomes" id="UP000249364"/>
    </source>
</evidence>
<accession>A0A2W7QVZ8</accession>
<gene>
    <name evidence="2" type="ORF">LY56_01329</name>
</gene>
<dbReference type="Proteomes" id="UP000249364">
    <property type="component" value="Unassembled WGS sequence"/>
</dbReference>
<dbReference type="EMBL" id="QKZQ01000005">
    <property type="protein sequence ID" value="PZX45769.1"/>
    <property type="molecule type" value="Genomic_DNA"/>
</dbReference>
<comment type="caution">
    <text evidence="2">The sequence shown here is derived from an EMBL/GenBank/DDBJ whole genome shotgun (WGS) entry which is preliminary data.</text>
</comment>
<evidence type="ECO:0000313" key="2">
    <source>
        <dbReference type="EMBL" id="PZX45769.1"/>
    </source>
</evidence>
<dbReference type="Gene3D" id="1.10.10.2830">
    <property type="match status" value="1"/>
</dbReference>
<feature type="domain" description="RepB plasmid partition" evidence="1">
    <location>
        <begin position="70"/>
        <end position="238"/>
    </location>
</feature>
<dbReference type="Pfam" id="PF07506">
    <property type="entry name" value="RepB"/>
    <property type="match status" value="1"/>
</dbReference>
<reference evidence="2 3" key="1">
    <citation type="submission" date="2018-06" db="EMBL/GenBank/DDBJ databases">
        <title>Genomic Encyclopedia of Archaeal and Bacterial Type Strains, Phase II (KMG-II): from individual species to whole genera.</title>
        <authorList>
            <person name="Goeker M."/>
        </authorList>
    </citation>
    <scope>NUCLEOTIDE SEQUENCE [LARGE SCALE GENOMIC DNA]</scope>
    <source>
        <strain evidence="2 3">DSM 13087</strain>
    </source>
</reference>
<sequence>MAGLAIEEMLELWASSLRDVKERLRPLFRQERVARSAGALRVLALKELGQDVAPCLIAKDFETYTYNYRINRLSTVEEHYMLRRAIDKGASKDRLARAFNVNLSTINRRINLLHGICPHATELLNDHQFTPDVPRHLRKMKAARQIEAVELMIAANSITAAHADALLKATPPEQRTDYTPPKPEEPKRYPLAQIVRLEREMNTMQEKYKAAENSYGSELLNLVVAKGYLTKLVGNEAVQS</sequence>
<evidence type="ECO:0000259" key="1">
    <source>
        <dbReference type="Pfam" id="PF07506"/>
    </source>
</evidence>
<dbReference type="InterPro" id="IPR011111">
    <property type="entry name" value="Plasmid_RepB"/>
</dbReference>
<name>A0A2W7QVZ8_9RHOB</name>